<sequence>MAVLIDENTRMLIQGITGRFGQGVARRMIEVGSKVVVGVTPGRGGQSVWGVAVYDTVKEAVEAV</sequence>
<dbReference type="InterPro" id="IPR003781">
    <property type="entry name" value="CoA-bd"/>
</dbReference>
<dbReference type="AlphaFoldDB" id="X0VNB6"/>
<dbReference type="GO" id="GO:0004776">
    <property type="term" value="F:succinate-CoA ligase (GDP-forming) activity"/>
    <property type="evidence" value="ECO:0007669"/>
    <property type="project" value="TreeGrafter"/>
</dbReference>
<dbReference type="SUPFAM" id="SSF51735">
    <property type="entry name" value="NAD(P)-binding Rossmann-fold domains"/>
    <property type="match status" value="1"/>
</dbReference>
<protein>
    <recommendedName>
        <fullName evidence="1">CoA-binding domain-containing protein</fullName>
    </recommendedName>
</protein>
<dbReference type="InterPro" id="IPR036291">
    <property type="entry name" value="NAD(P)-bd_dom_sf"/>
</dbReference>
<dbReference type="GO" id="GO:0004775">
    <property type="term" value="F:succinate-CoA ligase (ADP-forming) activity"/>
    <property type="evidence" value="ECO:0007669"/>
    <property type="project" value="TreeGrafter"/>
</dbReference>
<feature type="non-terminal residue" evidence="2">
    <location>
        <position position="64"/>
    </location>
</feature>
<dbReference type="GO" id="GO:0006099">
    <property type="term" value="P:tricarboxylic acid cycle"/>
    <property type="evidence" value="ECO:0007669"/>
    <property type="project" value="TreeGrafter"/>
</dbReference>
<evidence type="ECO:0000313" key="2">
    <source>
        <dbReference type="EMBL" id="GAG02026.1"/>
    </source>
</evidence>
<organism evidence="2">
    <name type="scientific">marine sediment metagenome</name>
    <dbReference type="NCBI Taxonomy" id="412755"/>
    <lineage>
        <taxon>unclassified sequences</taxon>
        <taxon>metagenomes</taxon>
        <taxon>ecological metagenomes</taxon>
    </lineage>
</organism>
<reference evidence="2" key="1">
    <citation type="journal article" date="2014" name="Front. Microbiol.">
        <title>High frequency of phylogenetically diverse reductive dehalogenase-homologous genes in deep subseafloor sedimentary metagenomes.</title>
        <authorList>
            <person name="Kawai M."/>
            <person name="Futagami T."/>
            <person name="Toyoda A."/>
            <person name="Takaki Y."/>
            <person name="Nishi S."/>
            <person name="Hori S."/>
            <person name="Arai W."/>
            <person name="Tsubouchi T."/>
            <person name="Morono Y."/>
            <person name="Uchiyama I."/>
            <person name="Ito T."/>
            <person name="Fujiyama A."/>
            <person name="Inagaki F."/>
            <person name="Takami H."/>
        </authorList>
    </citation>
    <scope>NUCLEOTIDE SEQUENCE</scope>
    <source>
        <strain evidence="2">Expedition CK06-06</strain>
    </source>
</reference>
<accession>X0VNB6</accession>
<gene>
    <name evidence="2" type="ORF">S01H1_41849</name>
</gene>
<dbReference type="PANTHER" id="PTHR11117:SF2">
    <property type="entry name" value="SUCCINATE--COA LIGASE [ADP_GDP-FORMING] SUBUNIT ALPHA, MITOCHONDRIAL"/>
    <property type="match status" value="1"/>
</dbReference>
<comment type="caution">
    <text evidence="2">The sequence shown here is derived from an EMBL/GenBank/DDBJ whole genome shotgun (WGS) entry which is preliminary data.</text>
</comment>
<dbReference type="EMBL" id="BARS01026566">
    <property type="protein sequence ID" value="GAG02026.1"/>
    <property type="molecule type" value="Genomic_DNA"/>
</dbReference>
<dbReference type="Gene3D" id="3.40.50.720">
    <property type="entry name" value="NAD(P)-binding Rossmann-like Domain"/>
    <property type="match status" value="1"/>
</dbReference>
<dbReference type="PANTHER" id="PTHR11117">
    <property type="entry name" value="SUCCINYL-COA LIGASE SUBUNIT ALPHA"/>
    <property type="match status" value="1"/>
</dbReference>
<dbReference type="GO" id="GO:0009361">
    <property type="term" value="C:succinate-CoA ligase complex (ADP-forming)"/>
    <property type="evidence" value="ECO:0007669"/>
    <property type="project" value="TreeGrafter"/>
</dbReference>
<name>X0VNB6_9ZZZZ</name>
<feature type="domain" description="CoA-binding" evidence="1">
    <location>
        <begin position="6"/>
        <end position="63"/>
    </location>
</feature>
<proteinExistence type="predicted"/>
<evidence type="ECO:0000259" key="1">
    <source>
        <dbReference type="Pfam" id="PF02629"/>
    </source>
</evidence>
<dbReference type="Pfam" id="PF02629">
    <property type="entry name" value="CoA_binding"/>
    <property type="match status" value="1"/>
</dbReference>